<proteinExistence type="predicted"/>
<dbReference type="Proteomes" id="UP000485058">
    <property type="component" value="Unassembled WGS sequence"/>
</dbReference>
<organism evidence="2 3">
    <name type="scientific">Haematococcus lacustris</name>
    <name type="common">Green alga</name>
    <name type="synonym">Haematococcus pluvialis</name>
    <dbReference type="NCBI Taxonomy" id="44745"/>
    <lineage>
        <taxon>Eukaryota</taxon>
        <taxon>Viridiplantae</taxon>
        <taxon>Chlorophyta</taxon>
        <taxon>core chlorophytes</taxon>
        <taxon>Chlorophyceae</taxon>
        <taxon>CS clade</taxon>
        <taxon>Chlamydomonadales</taxon>
        <taxon>Haematococcaceae</taxon>
        <taxon>Haematococcus</taxon>
    </lineage>
</organism>
<name>A0A699Y981_HAELA</name>
<sequence>SLTSFGSDYDRILAKYKPAGPPPGAGSPREYLGTGRGRGRQEVRRDACVSAIWALAVLVSGLGGCCTM</sequence>
<feature type="non-terminal residue" evidence="2">
    <location>
        <position position="1"/>
    </location>
</feature>
<keyword evidence="3" id="KW-1185">Reference proteome</keyword>
<comment type="caution">
    <text evidence="2">The sequence shown here is derived from an EMBL/GenBank/DDBJ whole genome shotgun (WGS) entry which is preliminary data.</text>
</comment>
<evidence type="ECO:0000313" key="3">
    <source>
        <dbReference type="Proteomes" id="UP000485058"/>
    </source>
</evidence>
<dbReference type="EMBL" id="BLLF01000012">
    <property type="protein sequence ID" value="GFH05885.1"/>
    <property type="molecule type" value="Genomic_DNA"/>
</dbReference>
<feature type="region of interest" description="Disordered" evidence="1">
    <location>
        <begin position="15"/>
        <end position="39"/>
    </location>
</feature>
<accession>A0A699Y981</accession>
<protein>
    <submittedName>
        <fullName evidence="2">Uncharacterized protein</fullName>
    </submittedName>
</protein>
<reference evidence="2 3" key="1">
    <citation type="submission" date="2020-02" db="EMBL/GenBank/DDBJ databases">
        <title>Draft genome sequence of Haematococcus lacustris strain NIES-144.</title>
        <authorList>
            <person name="Morimoto D."/>
            <person name="Nakagawa S."/>
            <person name="Yoshida T."/>
            <person name="Sawayama S."/>
        </authorList>
    </citation>
    <scope>NUCLEOTIDE SEQUENCE [LARGE SCALE GENOMIC DNA]</scope>
    <source>
        <strain evidence="2 3">NIES-144</strain>
    </source>
</reference>
<dbReference type="AlphaFoldDB" id="A0A699Y981"/>
<evidence type="ECO:0000313" key="2">
    <source>
        <dbReference type="EMBL" id="GFH05885.1"/>
    </source>
</evidence>
<evidence type="ECO:0000256" key="1">
    <source>
        <dbReference type="SAM" id="MobiDB-lite"/>
    </source>
</evidence>
<gene>
    <name evidence="2" type="ORF">HaLaN_00421</name>
</gene>